<reference evidence="1" key="2">
    <citation type="journal article" date="2015" name="Data Brief">
        <title>Shoot transcriptome of the giant reed, Arundo donax.</title>
        <authorList>
            <person name="Barrero R.A."/>
            <person name="Guerrero F.D."/>
            <person name="Moolhuijzen P."/>
            <person name="Goolsby J.A."/>
            <person name="Tidwell J."/>
            <person name="Bellgard S.E."/>
            <person name="Bellgard M.I."/>
        </authorList>
    </citation>
    <scope>NUCLEOTIDE SEQUENCE</scope>
    <source>
        <tissue evidence="1">Shoot tissue taken approximately 20 cm above the soil surface</tissue>
    </source>
</reference>
<name>A0A0A9AKP9_ARUDO</name>
<sequence>MGLTDGCFNQGTGAQSQHDITVKTLVENFVSDTG</sequence>
<protein>
    <submittedName>
        <fullName evidence="1">Uncharacterized protein</fullName>
    </submittedName>
</protein>
<proteinExistence type="predicted"/>
<dbReference type="EMBL" id="GBRH01246164">
    <property type="protein sequence ID" value="JAD51731.1"/>
    <property type="molecule type" value="Transcribed_RNA"/>
</dbReference>
<dbReference type="AlphaFoldDB" id="A0A0A9AKP9"/>
<reference evidence="1" key="1">
    <citation type="submission" date="2014-09" db="EMBL/GenBank/DDBJ databases">
        <authorList>
            <person name="Magalhaes I.L.F."/>
            <person name="Oliveira U."/>
            <person name="Santos F.R."/>
            <person name="Vidigal T.H.D.A."/>
            <person name="Brescovit A.D."/>
            <person name="Santos A.J."/>
        </authorList>
    </citation>
    <scope>NUCLEOTIDE SEQUENCE</scope>
    <source>
        <tissue evidence="1">Shoot tissue taken approximately 20 cm above the soil surface</tissue>
    </source>
</reference>
<evidence type="ECO:0000313" key="1">
    <source>
        <dbReference type="EMBL" id="JAD51731.1"/>
    </source>
</evidence>
<organism evidence="1">
    <name type="scientific">Arundo donax</name>
    <name type="common">Giant reed</name>
    <name type="synonym">Donax arundinaceus</name>
    <dbReference type="NCBI Taxonomy" id="35708"/>
    <lineage>
        <taxon>Eukaryota</taxon>
        <taxon>Viridiplantae</taxon>
        <taxon>Streptophyta</taxon>
        <taxon>Embryophyta</taxon>
        <taxon>Tracheophyta</taxon>
        <taxon>Spermatophyta</taxon>
        <taxon>Magnoliopsida</taxon>
        <taxon>Liliopsida</taxon>
        <taxon>Poales</taxon>
        <taxon>Poaceae</taxon>
        <taxon>PACMAD clade</taxon>
        <taxon>Arundinoideae</taxon>
        <taxon>Arundineae</taxon>
        <taxon>Arundo</taxon>
    </lineage>
</organism>
<accession>A0A0A9AKP9</accession>